<reference evidence="3 4" key="1">
    <citation type="submission" date="2021-12" db="EMBL/GenBank/DDBJ databases">
        <title>Genome sequencing of bacteria with rrn-lacking chromosome and rrn-plasmid.</title>
        <authorList>
            <person name="Anda M."/>
            <person name="Iwasaki W."/>
        </authorList>
    </citation>
    <scope>NUCLEOTIDE SEQUENCE [LARGE SCALE GENOMIC DNA]</scope>
    <source>
        <strain evidence="3 4">NBRC 101262</strain>
    </source>
</reference>
<name>A0ABN6L791_9BACT</name>
<protein>
    <submittedName>
        <fullName evidence="3">Fe-S metabolism protein SufE</fullName>
    </submittedName>
</protein>
<gene>
    <name evidence="3" type="primary">sufE</name>
    <name evidence="3" type="ORF">PEPS_13500</name>
</gene>
<dbReference type="PANTHER" id="PTHR43597:SF5">
    <property type="entry name" value="SUFE-LIKE PROTEIN 2, CHLOROPLASTIC"/>
    <property type="match status" value="1"/>
</dbReference>
<dbReference type="Pfam" id="PF02657">
    <property type="entry name" value="SufE"/>
    <property type="match status" value="1"/>
</dbReference>
<feature type="domain" description="Fe-S metabolism associated" evidence="2">
    <location>
        <begin position="14"/>
        <end position="132"/>
    </location>
</feature>
<accession>A0ABN6L791</accession>
<dbReference type="SUPFAM" id="SSF82649">
    <property type="entry name" value="SufE/NifU"/>
    <property type="match status" value="1"/>
</dbReference>
<evidence type="ECO:0000259" key="2">
    <source>
        <dbReference type="Pfam" id="PF02657"/>
    </source>
</evidence>
<keyword evidence="4" id="KW-1185">Reference proteome</keyword>
<dbReference type="PANTHER" id="PTHR43597">
    <property type="entry name" value="SULFUR ACCEPTOR PROTEIN CSDE"/>
    <property type="match status" value="1"/>
</dbReference>
<evidence type="ECO:0000256" key="1">
    <source>
        <dbReference type="ARBA" id="ARBA00010282"/>
    </source>
</evidence>
<evidence type="ECO:0000313" key="3">
    <source>
        <dbReference type="EMBL" id="BDC99069.1"/>
    </source>
</evidence>
<dbReference type="EMBL" id="AP025292">
    <property type="protein sequence ID" value="BDC99069.1"/>
    <property type="molecule type" value="Genomic_DNA"/>
</dbReference>
<organism evidence="3 4">
    <name type="scientific">Persicobacter psychrovividus</name>
    <dbReference type="NCBI Taxonomy" id="387638"/>
    <lineage>
        <taxon>Bacteria</taxon>
        <taxon>Pseudomonadati</taxon>
        <taxon>Bacteroidota</taxon>
        <taxon>Cytophagia</taxon>
        <taxon>Cytophagales</taxon>
        <taxon>Persicobacteraceae</taxon>
        <taxon>Persicobacter</taxon>
    </lineage>
</organism>
<dbReference type="InterPro" id="IPR003808">
    <property type="entry name" value="Fe-S_metab-assoc_dom"/>
</dbReference>
<evidence type="ECO:0000313" key="4">
    <source>
        <dbReference type="Proteomes" id="UP001354989"/>
    </source>
</evidence>
<dbReference type="Proteomes" id="UP001354989">
    <property type="component" value="Chromosome"/>
</dbReference>
<proteinExistence type="inferred from homology"/>
<sequence length="146" mass="16261">MMNTINQVQDEIVEEFALFAGDREAITEYIFEMGLQLPALPEADRVDQNVIKGCQSTVWLIGDLKEGKVHFDADSNTGITKGLISMLLRVYNERTPEEILAADLYFIDKIGMSGIISSQRSNGLTAMIKQIKLYALAFQAKARTNA</sequence>
<comment type="similarity">
    <text evidence="1">Belongs to the SufE family.</text>
</comment>
<dbReference type="Gene3D" id="3.90.1010.10">
    <property type="match status" value="1"/>
</dbReference>